<dbReference type="InterPro" id="IPR000843">
    <property type="entry name" value="HTH_LacI"/>
</dbReference>
<dbReference type="CDD" id="cd06267">
    <property type="entry name" value="PBP1_LacI_sugar_binding-like"/>
    <property type="match status" value="1"/>
</dbReference>
<evidence type="ECO:0000259" key="4">
    <source>
        <dbReference type="PROSITE" id="PS50932"/>
    </source>
</evidence>
<dbReference type="RefSeq" id="WP_106012904.1">
    <property type="nucleotide sequence ID" value="NZ_CP027226.1"/>
</dbReference>
<dbReference type="Proteomes" id="UP000237947">
    <property type="component" value="Chromosome"/>
</dbReference>
<reference evidence="6" key="1">
    <citation type="submission" date="2018-02" db="EMBL/GenBank/DDBJ databases">
        <authorList>
            <person name="Holder M.E."/>
            <person name="Ajami N.J."/>
            <person name="Petrosino J.F."/>
        </authorList>
    </citation>
    <scope>NUCLEOTIDE SEQUENCE [LARGE SCALE GENOMIC DNA]</scope>
    <source>
        <strain evidence="6">CCUG 47711</strain>
    </source>
</reference>
<dbReference type="PROSITE" id="PS50932">
    <property type="entry name" value="HTH_LACI_2"/>
    <property type="match status" value="1"/>
</dbReference>
<evidence type="ECO:0000313" key="5">
    <source>
        <dbReference type="EMBL" id="AVM42956.1"/>
    </source>
</evidence>
<dbReference type="Gene3D" id="1.10.260.40">
    <property type="entry name" value="lambda repressor-like DNA-binding domains"/>
    <property type="match status" value="1"/>
</dbReference>
<dbReference type="KEGG" id="fsa:C5Q98_06910"/>
<keyword evidence="2" id="KW-0238">DNA-binding</keyword>
<keyword evidence="1" id="KW-0805">Transcription regulation</keyword>
<dbReference type="Pfam" id="PF00532">
    <property type="entry name" value="Peripla_BP_1"/>
    <property type="match status" value="1"/>
</dbReference>
<dbReference type="CDD" id="cd01392">
    <property type="entry name" value="HTH_LacI"/>
    <property type="match status" value="1"/>
</dbReference>
<evidence type="ECO:0000256" key="2">
    <source>
        <dbReference type="ARBA" id="ARBA00023125"/>
    </source>
</evidence>
<evidence type="ECO:0000256" key="1">
    <source>
        <dbReference type="ARBA" id="ARBA00023015"/>
    </source>
</evidence>
<dbReference type="InterPro" id="IPR001761">
    <property type="entry name" value="Peripla_BP/Lac1_sug-bd_dom"/>
</dbReference>
<dbReference type="PANTHER" id="PTHR30146:SF109">
    <property type="entry name" value="HTH-TYPE TRANSCRIPTIONAL REGULATOR GALS"/>
    <property type="match status" value="1"/>
</dbReference>
<dbReference type="EMBL" id="CP027226">
    <property type="protein sequence ID" value="AVM42956.1"/>
    <property type="molecule type" value="Genomic_DNA"/>
</dbReference>
<dbReference type="InterPro" id="IPR028082">
    <property type="entry name" value="Peripla_BP_I"/>
</dbReference>
<dbReference type="PANTHER" id="PTHR30146">
    <property type="entry name" value="LACI-RELATED TRANSCRIPTIONAL REPRESSOR"/>
    <property type="match status" value="1"/>
</dbReference>
<keyword evidence="6" id="KW-1185">Reference proteome</keyword>
<dbReference type="Pfam" id="PF00356">
    <property type="entry name" value="LacI"/>
    <property type="match status" value="1"/>
</dbReference>
<organism evidence="5 6">
    <name type="scientific">Fastidiosipila sanguinis</name>
    <dbReference type="NCBI Taxonomy" id="236753"/>
    <lineage>
        <taxon>Bacteria</taxon>
        <taxon>Bacillati</taxon>
        <taxon>Bacillota</taxon>
        <taxon>Clostridia</taxon>
        <taxon>Eubacteriales</taxon>
        <taxon>Oscillospiraceae</taxon>
        <taxon>Fastidiosipila</taxon>
    </lineage>
</organism>
<protein>
    <submittedName>
        <fullName evidence="5">LacI family transcriptional regulator</fullName>
    </submittedName>
</protein>
<dbReference type="SMART" id="SM00354">
    <property type="entry name" value="HTH_LACI"/>
    <property type="match status" value="1"/>
</dbReference>
<dbReference type="SUPFAM" id="SSF53822">
    <property type="entry name" value="Periplasmic binding protein-like I"/>
    <property type="match status" value="1"/>
</dbReference>
<keyword evidence="3" id="KW-0804">Transcription</keyword>
<sequence length="336" mass="38477">MKTLYDIAKATGFSTSTVSRALNNSGYCNPKTKAIIEKAAKEMNYRPSNAGRVLKSQKSDRVMFCIPDIMNPFYFNMIRAISERLSLNDYYFLLSYTMHDESEEFKYLNLLQEHYADGMIMVSFDFNEELVEEMRKSNFPIVATNMIPNLKEDDNFDIVYVDHIKAMYIATEHLILNGHKDICVVVGNLSEQTSQERLSGFEQAMNKYNIEFSDDNIFIGDYTIDSGKLIAEEISQSKKKFTGIVCSNDLMSMGIVSKLQYKGFDIPNDFSIISLDNTEYADAIHPSLTSVDMKQYELGNLSCKLLLEKIIDERKGSKVIRLEPELVIRESVRELN</sequence>
<dbReference type="Gene3D" id="3.40.50.2300">
    <property type="match status" value="2"/>
</dbReference>
<proteinExistence type="predicted"/>
<dbReference type="SUPFAM" id="SSF47413">
    <property type="entry name" value="lambda repressor-like DNA-binding domains"/>
    <property type="match status" value="1"/>
</dbReference>
<dbReference type="GO" id="GO:0003700">
    <property type="term" value="F:DNA-binding transcription factor activity"/>
    <property type="evidence" value="ECO:0007669"/>
    <property type="project" value="TreeGrafter"/>
</dbReference>
<evidence type="ECO:0000313" key="6">
    <source>
        <dbReference type="Proteomes" id="UP000237947"/>
    </source>
</evidence>
<evidence type="ECO:0000256" key="3">
    <source>
        <dbReference type="ARBA" id="ARBA00023163"/>
    </source>
</evidence>
<dbReference type="AlphaFoldDB" id="A0A2S0KPJ6"/>
<feature type="domain" description="HTH lacI-type" evidence="4">
    <location>
        <begin position="2"/>
        <end position="56"/>
    </location>
</feature>
<name>A0A2S0KPJ6_9FIRM</name>
<dbReference type="GO" id="GO:0000976">
    <property type="term" value="F:transcription cis-regulatory region binding"/>
    <property type="evidence" value="ECO:0007669"/>
    <property type="project" value="TreeGrafter"/>
</dbReference>
<gene>
    <name evidence="5" type="ORF">C5Q98_06910</name>
</gene>
<dbReference type="InterPro" id="IPR010982">
    <property type="entry name" value="Lambda_DNA-bd_dom_sf"/>
</dbReference>
<dbReference type="OrthoDB" id="9789891at2"/>
<accession>A0A2S0KPJ6</accession>